<dbReference type="GO" id="GO:0047498">
    <property type="term" value="F:calcium-dependent phospholipase A2 activity"/>
    <property type="evidence" value="ECO:0007669"/>
    <property type="project" value="TreeGrafter"/>
</dbReference>
<keyword evidence="5" id="KW-0479">Metal-binding</keyword>
<keyword evidence="5" id="KW-0106">Calcium</keyword>
<sequence>MSPSVLLLFLLTSELTTTHAGLVQLYRMVTQVTGKKAVPYYSSYGCYCGLRGRGRPKDATDRCCQRHDCCYGQLQKWGCRPHITSYSYSYGQGKIQCGSGANRCQEACRCDRALALCLKQNARWYQKKYTFYPNFLCRGPSLSC</sequence>
<feature type="active site" evidence="4">
    <location>
        <position position="67"/>
    </location>
</feature>
<evidence type="ECO:0000259" key="9">
    <source>
        <dbReference type="SMART" id="SM00085"/>
    </source>
</evidence>
<feature type="disulfide bond" evidence="6">
    <location>
        <begin position="69"/>
        <end position="144"/>
    </location>
</feature>
<dbReference type="Gene3D" id="1.20.90.10">
    <property type="entry name" value="Phospholipase A2 domain"/>
    <property type="match status" value="1"/>
</dbReference>
<evidence type="ECO:0000256" key="1">
    <source>
        <dbReference type="ARBA" id="ARBA00004613"/>
    </source>
</evidence>
<keyword evidence="10" id="KW-1185">Reference proteome</keyword>
<evidence type="ECO:0000313" key="10">
    <source>
        <dbReference type="Proteomes" id="UP000504612"/>
    </source>
</evidence>
<feature type="disulfide bond" evidence="6">
    <location>
        <begin position="79"/>
        <end position="104"/>
    </location>
</feature>
<dbReference type="CDD" id="cd00125">
    <property type="entry name" value="PLA2c"/>
    <property type="match status" value="1"/>
</dbReference>
<dbReference type="InterPro" id="IPR036444">
    <property type="entry name" value="PLipase_A2_dom_sf"/>
</dbReference>
<name>A0A6J1VDN7_9SAUR</name>
<evidence type="ECO:0000256" key="3">
    <source>
        <dbReference type="ARBA" id="ARBA00023157"/>
    </source>
</evidence>
<feature type="binding site" evidence="5">
    <location>
        <position position="68"/>
    </location>
    <ligand>
        <name>Ca(2+)</name>
        <dbReference type="ChEBI" id="CHEBI:29108"/>
    </ligand>
</feature>
<feature type="disulfide bond" evidence="6">
    <location>
        <begin position="63"/>
        <end position="117"/>
    </location>
</feature>
<dbReference type="GO" id="GO:0005509">
    <property type="term" value="F:calcium ion binding"/>
    <property type="evidence" value="ECO:0007669"/>
    <property type="project" value="InterPro"/>
</dbReference>
<dbReference type="PROSITE" id="PS00118">
    <property type="entry name" value="PA2_HIS"/>
    <property type="match status" value="1"/>
</dbReference>
<comment type="subcellular location">
    <subcellularLocation>
        <location evidence="1 8">Secreted</location>
    </subcellularLocation>
</comment>
<keyword evidence="3 6" id="KW-1015">Disulfide bond</keyword>
<feature type="active site" evidence="4">
    <location>
        <position position="111"/>
    </location>
</feature>
<dbReference type="PANTHER" id="PTHR11716:SF9">
    <property type="entry name" value="PHOSPHOLIPASE A2, MEMBRANE ASSOCIATED"/>
    <property type="match status" value="1"/>
</dbReference>
<dbReference type="AlphaFoldDB" id="A0A6J1VDN7"/>
<dbReference type="GO" id="GO:0050482">
    <property type="term" value="P:arachidonate secretion"/>
    <property type="evidence" value="ECO:0007669"/>
    <property type="project" value="InterPro"/>
</dbReference>
<dbReference type="PANTHER" id="PTHR11716">
    <property type="entry name" value="PHOSPHOLIPASE A2 FAMILY MEMBER"/>
    <property type="match status" value="1"/>
</dbReference>
<evidence type="ECO:0000256" key="7">
    <source>
        <dbReference type="RuleBase" id="RU003654"/>
    </source>
</evidence>
<dbReference type="KEGG" id="nss:113423989"/>
<evidence type="ECO:0000313" key="11">
    <source>
        <dbReference type="RefSeq" id="XP_026541382.1"/>
    </source>
</evidence>
<dbReference type="GO" id="GO:0006644">
    <property type="term" value="P:phospholipid metabolic process"/>
    <property type="evidence" value="ECO:0007669"/>
    <property type="project" value="InterPro"/>
</dbReference>
<evidence type="ECO:0000256" key="4">
    <source>
        <dbReference type="PIRSR" id="PIRSR601211-1"/>
    </source>
</evidence>
<dbReference type="RefSeq" id="XP_026541382.1">
    <property type="nucleotide sequence ID" value="XM_026685597.1"/>
</dbReference>
<keyword evidence="8" id="KW-0732">Signal</keyword>
<dbReference type="Pfam" id="PF00068">
    <property type="entry name" value="Phospholip_A2_1"/>
    <property type="match status" value="1"/>
</dbReference>
<feature type="chain" id="PRO_5027148502" evidence="8">
    <location>
        <begin position="21"/>
        <end position="144"/>
    </location>
</feature>
<feature type="disulfide bond" evidence="6">
    <location>
        <begin position="46"/>
        <end position="137"/>
    </location>
</feature>
<feature type="disulfide bond" evidence="6">
    <location>
        <begin position="70"/>
        <end position="110"/>
    </location>
</feature>
<dbReference type="Proteomes" id="UP000504612">
    <property type="component" value="Unplaced"/>
</dbReference>
<evidence type="ECO:0000256" key="5">
    <source>
        <dbReference type="PIRSR" id="PIRSR601211-2"/>
    </source>
</evidence>
<dbReference type="GO" id="GO:0005576">
    <property type="term" value="C:extracellular region"/>
    <property type="evidence" value="ECO:0007669"/>
    <property type="project" value="UniProtKB-SubCell"/>
</dbReference>
<dbReference type="InterPro" id="IPR033112">
    <property type="entry name" value="PLA2_Asp_AS"/>
</dbReference>
<organism evidence="10 11">
    <name type="scientific">Notechis scutatus</name>
    <name type="common">mainland tiger snake</name>
    <dbReference type="NCBI Taxonomy" id="8663"/>
    <lineage>
        <taxon>Eukaryota</taxon>
        <taxon>Metazoa</taxon>
        <taxon>Chordata</taxon>
        <taxon>Craniata</taxon>
        <taxon>Vertebrata</taxon>
        <taxon>Euteleostomi</taxon>
        <taxon>Lepidosauria</taxon>
        <taxon>Squamata</taxon>
        <taxon>Bifurcata</taxon>
        <taxon>Unidentata</taxon>
        <taxon>Episquamata</taxon>
        <taxon>Toxicofera</taxon>
        <taxon>Serpentes</taxon>
        <taxon>Colubroidea</taxon>
        <taxon>Elapidae</taxon>
        <taxon>Hydrophiinae</taxon>
        <taxon>Notechis</taxon>
    </lineage>
</organism>
<dbReference type="SMART" id="SM00085">
    <property type="entry name" value="PA2c"/>
    <property type="match status" value="1"/>
</dbReference>
<protein>
    <submittedName>
        <fullName evidence="11">Basic phospholipase A2 Ceg-N6-like</fullName>
    </submittedName>
</protein>
<feature type="binding site" evidence="5">
    <location>
        <position position="47"/>
    </location>
    <ligand>
        <name>Ca(2+)</name>
        <dbReference type="ChEBI" id="CHEBI:29108"/>
    </ligand>
</feature>
<gene>
    <name evidence="11" type="primary">LOC113423989</name>
</gene>
<feature type="binding site" evidence="5">
    <location>
        <position position="49"/>
    </location>
    <ligand>
        <name>Ca(2+)</name>
        <dbReference type="ChEBI" id="CHEBI:29108"/>
    </ligand>
</feature>
<dbReference type="PRINTS" id="PR00389">
    <property type="entry name" value="PHPHLIPASEA2"/>
</dbReference>
<evidence type="ECO:0000256" key="8">
    <source>
        <dbReference type="RuleBase" id="RU361236"/>
    </source>
</evidence>
<dbReference type="GO" id="GO:0005543">
    <property type="term" value="F:phospholipid binding"/>
    <property type="evidence" value="ECO:0007669"/>
    <property type="project" value="TreeGrafter"/>
</dbReference>
<comment type="similarity">
    <text evidence="7">Belongs to the phospholipase A2 family.</text>
</comment>
<dbReference type="PROSITE" id="PS00119">
    <property type="entry name" value="PA2_ASP"/>
    <property type="match status" value="1"/>
</dbReference>
<proteinExistence type="inferred from homology"/>
<dbReference type="InterPro" id="IPR001211">
    <property type="entry name" value="PLA2"/>
</dbReference>
<comment type="cofactor">
    <cofactor evidence="5">
        <name>Ca(2+)</name>
        <dbReference type="ChEBI" id="CHEBI:29108"/>
    </cofactor>
    <text evidence="5">Binds 1 Ca(2+) ion per subunit.</text>
</comment>
<dbReference type="GeneID" id="113423989"/>
<reference evidence="11" key="1">
    <citation type="submission" date="2025-08" db="UniProtKB">
        <authorList>
            <consortium name="RefSeq"/>
        </authorList>
    </citation>
    <scope>IDENTIFICATION</scope>
</reference>
<evidence type="ECO:0000256" key="2">
    <source>
        <dbReference type="ARBA" id="ARBA00022525"/>
    </source>
</evidence>
<feature type="domain" description="Phospholipase A2-like central" evidence="9">
    <location>
        <begin position="21"/>
        <end position="138"/>
    </location>
</feature>
<feature type="signal peptide" evidence="8">
    <location>
        <begin position="1"/>
        <end position="20"/>
    </location>
</feature>
<dbReference type="InterPro" id="IPR033113">
    <property type="entry name" value="PLA2_histidine"/>
</dbReference>
<dbReference type="FunFam" id="1.20.90.10:FF:000001">
    <property type="entry name" value="Basic phospholipase A2 homolog"/>
    <property type="match status" value="1"/>
</dbReference>
<feature type="disulfide bond" evidence="6">
    <location>
        <begin position="48"/>
        <end position="64"/>
    </location>
</feature>
<dbReference type="InterPro" id="IPR016090">
    <property type="entry name" value="PLA2-like_dom"/>
</dbReference>
<feature type="disulfide bond" evidence="6">
    <location>
        <begin position="97"/>
        <end position="108"/>
    </location>
</feature>
<dbReference type="GO" id="GO:0042130">
    <property type="term" value="P:negative regulation of T cell proliferation"/>
    <property type="evidence" value="ECO:0007669"/>
    <property type="project" value="TreeGrafter"/>
</dbReference>
<keyword evidence="2 8" id="KW-0964">Secreted</keyword>
<accession>A0A6J1VDN7</accession>
<evidence type="ECO:0000256" key="6">
    <source>
        <dbReference type="PIRSR" id="PIRSR601211-3"/>
    </source>
</evidence>
<dbReference type="GO" id="GO:0016042">
    <property type="term" value="P:lipid catabolic process"/>
    <property type="evidence" value="ECO:0007669"/>
    <property type="project" value="InterPro"/>
</dbReference>
<dbReference type="SUPFAM" id="SSF48619">
    <property type="entry name" value="Phospholipase A2, PLA2"/>
    <property type="match status" value="1"/>
</dbReference>